<dbReference type="Proteomes" id="UP000815677">
    <property type="component" value="Unassembled WGS sequence"/>
</dbReference>
<evidence type="ECO:0000313" key="1">
    <source>
        <dbReference type="EMBL" id="GAT48950.1"/>
    </source>
</evidence>
<proteinExistence type="predicted"/>
<gene>
    <name evidence="1" type="ORF">MCHLO_06318</name>
</gene>
<evidence type="ECO:0008006" key="3">
    <source>
        <dbReference type="Google" id="ProtNLM"/>
    </source>
</evidence>
<organism evidence="1 2">
    <name type="scientific">Mycena chlorophos</name>
    <name type="common">Agaric fungus</name>
    <name type="synonym">Agaricus chlorophos</name>
    <dbReference type="NCBI Taxonomy" id="658473"/>
    <lineage>
        <taxon>Eukaryota</taxon>
        <taxon>Fungi</taxon>
        <taxon>Dikarya</taxon>
        <taxon>Basidiomycota</taxon>
        <taxon>Agaricomycotina</taxon>
        <taxon>Agaricomycetes</taxon>
        <taxon>Agaricomycetidae</taxon>
        <taxon>Agaricales</taxon>
        <taxon>Marasmiineae</taxon>
        <taxon>Mycenaceae</taxon>
        <taxon>Mycena</taxon>
    </lineage>
</organism>
<evidence type="ECO:0000313" key="2">
    <source>
        <dbReference type="Proteomes" id="UP000815677"/>
    </source>
</evidence>
<protein>
    <recommendedName>
        <fullName evidence="3">F-box domain-containing protein</fullName>
    </recommendedName>
</protein>
<accession>A0ABQ0LCU1</accession>
<keyword evidence="2" id="KW-1185">Reference proteome</keyword>
<name>A0ABQ0LCU1_MYCCL</name>
<sequence>MHLQPAFPAEIEHAIFVLAAADARPSELLPLLLTGKRFNLWLRDSVYRTIIMGGCDIEYAKVHRAFMNAALRPEPAISSIFNAVRRVVIHDIHPADCQAAKASVALCSKLEVFSVLGGPLDIIQLFSEVWAACGAASLVKVVYTCCCSCQGFEWADAPPDEVRCRSGAFPTTFAPEKASSTEEADNNAVTDVLAAVLHLPSLRRLVCDISTIRRALEGPNGSPGNAFQVSMLTHLDICDLDPPANFDDLVLPLLTTRFTCLTHVTVTSRNNGPSRGVQWACVRSILRSCTHLRALALRPHSGVLSSPTIHTELNDARVVVVPSTQWMGWIKGWSSAEAGCWEKVELFLNFKALGVKGCE</sequence>
<dbReference type="EMBL" id="DF845119">
    <property type="protein sequence ID" value="GAT48950.1"/>
    <property type="molecule type" value="Genomic_DNA"/>
</dbReference>
<reference evidence="1" key="1">
    <citation type="submission" date="2014-09" db="EMBL/GenBank/DDBJ databases">
        <title>Genome sequence of the luminous mushroom Mycena chlorophos for searching fungal bioluminescence genes.</title>
        <authorList>
            <person name="Tanaka Y."/>
            <person name="Kasuga D."/>
            <person name="Oba Y."/>
            <person name="Hase S."/>
            <person name="Sato K."/>
            <person name="Oba Y."/>
            <person name="Sakakibara Y."/>
        </authorList>
    </citation>
    <scope>NUCLEOTIDE SEQUENCE</scope>
</reference>